<protein>
    <submittedName>
        <fullName evidence="2">Uncharacterized protein</fullName>
    </submittedName>
</protein>
<dbReference type="AlphaFoldDB" id="A0A428Q1V8"/>
<gene>
    <name evidence="2" type="ORF">CEP51_013955</name>
</gene>
<dbReference type="EMBL" id="NKCL01000614">
    <property type="protein sequence ID" value="RSL59209.1"/>
    <property type="molecule type" value="Genomic_DNA"/>
</dbReference>
<sequence>MFGSQAQANRLVSITENVINDKNAKFQGVVKVLIEDLVFAPDLMSCEHNTNPAKVSRLKRIFNTEGCNRSDSSNFIVGDIRQDVLSEAMRLSNLTPEDLRGRKEPRMLYLPRFQYIQCASGRSRVKALLETPQFGPWWTVELYCGLSPKTFDIITEDYLNEGRHSHGHICERIVYHRSKDPTEERRWWARLTKSAADILKRVLKHPSLSPPFLRLIMNIPGLREGFEIGTWHKIIGAKCDEEVIRYMEFTFDFWVKLMGSTEALSFVDSEDVREFQLRVPGVSQLDFHYLATLVMSGNAFKRLTDESKRNDLIIRMKDIKYLIPSIYTLQKDFKYLRQCTDTLKRLLNGKNKPPFTAQTLAYDAFSPKTPSGPDCLFYERMKRLYLFIMQDLVELTGEWPRLEDGEGPPDRLVRLPGSWYRLANKAVQLGFQSDEIIRLASENPDEQVALRALYDARPVSTFEYNASELQDMVTSIVGEFSRARNRSSDGYESAFTTTGVGEPIGRRCGRQYSGAYQHDRWHFDFARFSCPTSESMDITSLFVRKSVFHAFWRLDENEENKSGIEPEDEPMPPPETQSISSENELMHSQATAAGIEVCDQSMSDQQNRTAAAEKAKVNSKKERSQTNSEGLGATATSHAVI</sequence>
<evidence type="ECO:0000313" key="2">
    <source>
        <dbReference type="EMBL" id="RSL59209.1"/>
    </source>
</evidence>
<feature type="compositionally biased region" description="Polar residues" evidence="1">
    <location>
        <begin position="576"/>
        <end position="591"/>
    </location>
</feature>
<feature type="compositionally biased region" description="Polar residues" evidence="1">
    <location>
        <begin position="625"/>
        <end position="641"/>
    </location>
</feature>
<dbReference type="InterPro" id="IPR022198">
    <property type="entry name" value="DUF3723"/>
</dbReference>
<evidence type="ECO:0000313" key="3">
    <source>
        <dbReference type="Proteomes" id="UP000287972"/>
    </source>
</evidence>
<comment type="caution">
    <text evidence="2">The sequence shown here is derived from an EMBL/GenBank/DDBJ whole genome shotgun (WGS) entry which is preliminary data.</text>
</comment>
<evidence type="ECO:0000256" key="1">
    <source>
        <dbReference type="SAM" id="MobiDB-lite"/>
    </source>
</evidence>
<proteinExistence type="predicted"/>
<feature type="region of interest" description="Disordered" evidence="1">
    <location>
        <begin position="559"/>
        <end position="641"/>
    </location>
</feature>
<reference evidence="2 3" key="1">
    <citation type="submission" date="2017-06" db="EMBL/GenBank/DDBJ databases">
        <title>Comparative genomic analysis of Ambrosia Fusariam Clade fungi.</title>
        <authorList>
            <person name="Stajich J.E."/>
            <person name="Carrillo J."/>
            <person name="Kijimoto T."/>
            <person name="Eskalen A."/>
            <person name="O'Donnell K."/>
            <person name="Kasson M."/>
        </authorList>
    </citation>
    <scope>NUCLEOTIDE SEQUENCE [LARGE SCALE GENOMIC DNA]</scope>
    <source>
        <strain evidence="2 3">NRRL62606</strain>
    </source>
</reference>
<feature type="compositionally biased region" description="Basic and acidic residues" evidence="1">
    <location>
        <begin position="611"/>
        <end position="624"/>
    </location>
</feature>
<dbReference type="Pfam" id="PF12520">
    <property type="entry name" value="DUF3723"/>
    <property type="match status" value="1"/>
</dbReference>
<keyword evidence="3" id="KW-1185">Reference proteome</keyword>
<name>A0A428Q1V8_9HYPO</name>
<feature type="compositionally biased region" description="Polar residues" evidence="1">
    <location>
        <begin position="600"/>
        <end position="609"/>
    </location>
</feature>
<accession>A0A428Q1V8</accession>
<dbReference type="Proteomes" id="UP000287972">
    <property type="component" value="Unassembled WGS sequence"/>
</dbReference>
<organism evidence="2 3">
    <name type="scientific">Fusarium floridanum</name>
    <dbReference type="NCBI Taxonomy" id="1325733"/>
    <lineage>
        <taxon>Eukaryota</taxon>
        <taxon>Fungi</taxon>
        <taxon>Dikarya</taxon>
        <taxon>Ascomycota</taxon>
        <taxon>Pezizomycotina</taxon>
        <taxon>Sordariomycetes</taxon>
        <taxon>Hypocreomycetidae</taxon>
        <taxon>Hypocreales</taxon>
        <taxon>Nectriaceae</taxon>
        <taxon>Fusarium</taxon>
        <taxon>Fusarium solani species complex</taxon>
    </lineage>
</organism>